<dbReference type="NCBIfam" id="TIGR00666">
    <property type="entry name" value="PBP4"/>
    <property type="match status" value="1"/>
</dbReference>
<keyword evidence="4" id="KW-0121">Carboxypeptidase</keyword>
<keyword evidence="3" id="KW-1133">Transmembrane helix</keyword>
<dbReference type="EMBL" id="FOVJ01000010">
    <property type="protein sequence ID" value="SFO18094.1"/>
    <property type="molecule type" value="Genomic_DNA"/>
</dbReference>
<evidence type="ECO:0000256" key="3">
    <source>
        <dbReference type="SAM" id="Phobius"/>
    </source>
</evidence>
<feature type="transmembrane region" description="Helical" evidence="3">
    <location>
        <begin position="46"/>
        <end position="65"/>
    </location>
</feature>
<accession>A0A1I5F2W9</accession>
<comment type="similarity">
    <text evidence="1">Belongs to the peptidase S13 family.</text>
</comment>
<dbReference type="AlphaFoldDB" id="A0A1I5F2W9"/>
<dbReference type="PANTHER" id="PTHR30023">
    <property type="entry name" value="D-ALANYL-D-ALANINE CARBOXYPEPTIDASE"/>
    <property type="match status" value="1"/>
</dbReference>
<keyword evidence="4" id="KW-0645">Protease</keyword>
<keyword evidence="5" id="KW-1185">Reference proteome</keyword>
<keyword evidence="3" id="KW-0812">Transmembrane</keyword>
<dbReference type="Gene3D" id="3.40.710.10">
    <property type="entry name" value="DD-peptidase/beta-lactamase superfamily"/>
    <property type="match status" value="1"/>
</dbReference>
<sequence>MLVDSLYLIRIPYMHFRMNASMLQAGCEAVRKREVFGFKPFGRKSAVILGAVLYSALAFLPLTAYSHVLPAPVRQALKQARIPESATGIYVHEVGATQPLLAVNAATAMNPASVMKLVTTFAGLELLGPAYTWKTELYAEGTIRGDTLQGNLIIKGYGDPKLNLENFWLLTRRLRQTGLREITGDLVLDSSHFDLPVGDPAAFDGKPHRSYNVLPEALLVNYRTVALRLLPQPGSKTIRVVVDPLPSLLDLKNGLTLTNGLCNEWRDALGTDIRTIRTDNDENSRVSIMLNGSYSMDCGEKTLFLSVNDTASYTFGLFRQLWEEQGGSFRGKVRAGKAPEGISPLEIHESPPLSDIVRDINKFSNNTAARQLYLALGLTNGMVTGGVKGEAMSAADGRSMPRATLTKSDMAMQRWLASRRLAFPELIMENGSGLSRNERISSRHLGQLLLAAFQSPVMPEFISSLPIAAVDGTMKKRLNGSATAGQAHIKTGLLEGVKTMAGYVLDKSGRRVVVVFFVNHPKAGSGQPAMDTLLDWVYERP</sequence>
<dbReference type="InterPro" id="IPR000667">
    <property type="entry name" value="Peptidase_S13"/>
</dbReference>
<dbReference type="PRINTS" id="PR00922">
    <property type="entry name" value="DADACBPTASE3"/>
</dbReference>
<evidence type="ECO:0000313" key="4">
    <source>
        <dbReference type="EMBL" id="SFO18094.1"/>
    </source>
</evidence>
<dbReference type="SUPFAM" id="SSF56601">
    <property type="entry name" value="beta-lactamase/transpeptidase-like"/>
    <property type="match status" value="1"/>
</dbReference>
<reference evidence="5" key="1">
    <citation type="submission" date="2016-10" db="EMBL/GenBank/DDBJ databases">
        <authorList>
            <person name="Varghese N."/>
        </authorList>
    </citation>
    <scope>NUCLEOTIDE SEQUENCE [LARGE SCALE GENOMIC DNA]</scope>
    <source>
        <strain evidence="5">Nsp8</strain>
    </source>
</reference>
<evidence type="ECO:0000256" key="2">
    <source>
        <dbReference type="ARBA" id="ARBA00022801"/>
    </source>
</evidence>
<evidence type="ECO:0000256" key="1">
    <source>
        <dbReference type="ARBA" id="ARBA00006096"/>
    </source>
</evidence>
<proteinExistence type="inferred from homology"/>
<dbReference type="GO" id="GO:0004185">
    <property type="term" value="F:serine-type carboxypeptidase activity"/>
    <property type="evidence" value="ECO:0007669"/>
    <property type="project" value="InterPro"/>
</dbReference>
<dbReference type="Proteomes" id="UP000183107">
    <property type="component" value="Unassembled WGS sequence"/>
</dbReference>
<gene>
    <name evidence="4" type="ORF">SAMN05216386_2860</name>
</gene>
<dbReference type="PANTHER" id="PTHR30023:SF0">
    <property type="entry name" value="PENICILLIN-SENSITIVE CARBOXYPEPTIDASE A"/>
    <property type="match status" value="1"/>
</dbReference>
<dbReference type="Pfam" id="PF02113">
    <property type="entry name" value="Peptidase_S13"/>
    <property type="match status" value="1"/>
</dbReference>
<dbReference type="Gene3D" id="3.50.80.20">
    <property type="entry name" value="D-Ala-D-Ala carboxypeptidase C, peptidase S13"/>
    <property type="match status" value="1"/>
</dbReference>
<evidence type="ECO:0000313" key="5">
    <source>
        <dbReference type="Proteomes" id="UP000183107"/>
    </source>
</evidence>
<dbReference type="GO" id="GO:0006508">
    <property type="term" value="P:proteolysis"/>
    <property type="evidence" value="ECO:0007669"/>
    <property type="project" value="InterPro"/>
</dbReference>
<dbReference type="GO" id="GO:0000270">
    <property type="term" value="P:peptidoglycan metabolic process"/>
    <property type="evidence" value="ECO:0007669"/>
    <property type="project" value="TreeGrafter"/>
</dbReference>
<dbReference type="RefSeq" id="WP_256208659.1">
    <property type="nucleotide sequence ID" value="NZ_FOVJ01000010.1"/>
</dbReference>
<keyword evidence="3" id="KW-0472">Membrane</keyword>
<dbReference type="InterPro" id="IPR012338">
    <property type="entry name" value="Beta-lactam/transpept-like"/>
</dbReference>
<name>A0A1I5F2W9_9PROT</name>
<keyword evidence="2" id="KW-0378">Hydrolase</keyword>
<organism evidence="4 5">
    <name type="scientific">Nitrosospira briensis</name>
    <dbReference type="NCBI Taxonomy" id="35799"/>
    <lineage>
        <taxon>Bacteria</taxon>
        <taxon>Pseudomonadati</taxon>
        <taxon>Pseudomonadota</taxon>
        <taxon>Betaproteobacteria</taxon>
        <taxon>Nitrosomonadales</taxon>
        <taxon>Nitrosomonadaceae</taxon>
        <taxon>Nitrosospira</taxon>
    </lineage>
</organism>
<protein>
    <submittedName>
        <fullName evidence="4">D-alanyl-D-alanine carboxypeptidase / D-alanyl-D-alanine-endopeptidase (Penicillin-binding protein 4)</fullName>
    </submittedName>
</protein>
<dbReference type="STRING" id="1266925.GCA_000619905_02182"/>